<organism evidence="3 4">
    <name type="scientific">Mesorhabditis spiculigera</name>
    <dbReference type="NCBI Taxonomy" id="96644"/>
    <lineage>
        <taxon>Eukaryota</taxon>
        <taxon>Metazoa</taxon>
        <taxon>Ecdysozoa</taxon>
        <taxon>Nematoda</taxon>
        <taxon>Chromadorea</taxon>
        <taxon>Rhabditida</taxon>
        <taxon>Rhabditina</taxon>
        <taxon>Rhabditomorpha</taxon>
        <taxon>Rhabditoidea</taxon>
        <taxon>Rhabditidae</taxon>
        <taxon>Mesorhabditinae</taxon>
        <taxon>Mesorhabditis</taxon>
    </lineage>
</organism>
<feature type="chain" id="PRO_5041438339" evidence="2">
    <location>
        <begin position="23"/>
        <end position="107"/>
    </location>
</feature>
<feature type="region of interest" description="Disordered" evidence="1">
    <location>
        <begin position="27"/>
        <end position="67"/>
    </location>
</feature>
<keyword evidence="4" id="KW-1185">Reference proteome</keyword>
<evidence type="ECO:0000313" key="3">
    <source>
        <dbReference type="EMBL" id="CAJ0582430.1"/>
    </source>
</evidence>
<dbReference type="AlphaFoldDB" id="A0AA36D9X2"/>
<keyword evidence="2" id="KW-0732">Signal</keyword>
<dbReference type="EMBL" id="CATQJA010002664">
    <property type="protein sequence ID" value="CAJ0582430.1"/>
    <property type="molecule type" value="Genomic_DNA"/>
</dbReference>
<dbReference type="Proteomes" id="UP001177023">
    <property type="component" value="Unassembled WGS sequence"/>
</dbReference>
<accession>A0AA36D9X2</accession>
<feature type="non-terminal residue" evidence="3">
    <location>
        <position position="107"/>
    </location>
</feature>
<protein>
    <submittedName>
        <fullName evidence="3">Uncharacterized protein</fullName>
    </submittedName>
</protein>
<evidence type="ECO:0000256" key="2">
    <source>
        <dbReference type="SAM" id="SignalP"/>
    </source>
</evidence>
<comment type="caution">
    <text evidence="3">The sequence shown here is derived from an EMBL/GenBank/DDBJ whole genome shotgun (WGS) entry which is preliminary data.</text>
</comment>
<evidence type="ECO:0000256" key="1">
    <source>
        <dbReference type="SAM" id="MobiDB-lite"/>
    </source>
</evidence>
<reference evidence="3" key="1">
    <citation type="submission" date="2023-06" db="EMBL/GenBank/DDBJ databases">
        <authorList>
            <person name="Delattre M."/>
        </authorList>
    </citation>
    <scope>NUCLEOTIDE SEQUENCE</scope>
    <source>
        <strain evidence="3">AF72</strain>
    </source>
</reference>
<feature type="signal peptide" evidence="2">
    <location>
        <begin position="1"/>
        <end position="22"/>
    </location>
</feature>
<evidence type="ECO:0000313" key="4">
    <source>
        <dbReference type="Proteomes" id="UP001177023"/>
    </source>
</evidence>
<feature type="compositionally biased region" description="Basic and acidic residues" evidence="1">
    <location>
        <begin position="46"/>
        <end position="63"/>
    </location>
</feature>
<sequence length="107" mass="12916">MRRRWKFLRICLLFSFVQSISTEDNELERVNPYTNLPRPSPVETVPTRDPDPPPGSDRTRRQSDEEEKVTYAFGHSDYLLPENFKTLRRQDIPVTYRLHDDLLRYYR</sequence>
<proteinExistence type="predicted"/>
<name>A0AA36D9X2_9BILA</name>
<gene>
    <name evidence="3" type="ORF">MSPICULIGERA_LOCUS20562</name>
</gene>